<reference evidence="1" key="1">
    <citation type="submission" date="2020-05" db="EMBL/GenBank/DDBJ databases">
        <title>Mycena genomes resolve the evolution of fungal bioluminescence.</title>
        <authorList>
            <person name="Tsai I.J."/>
        </authorList>
    </citation>
    <scope>NUCLEOTIDE SEQUENCE</scope>
    <source>
        <strain evidence="1">CCC161011</strain>
    </source>
</reference>
<protein>
    <submittedName>
        <fullName evidence="1">Uncharacterized protein</fullName>
    </submittedName>
</protein>
<comment type="caution">
    <text evidence="1">The sequence shown here is derived from an EMBL/GenBank/DDBJ whole genome shotgun (WGS) entry which is preliminary data.</text>
</comment>
<dbReference type="AlphaFoldDB" id="A0A8H6U3Q4"/>
<dbReference type="Proteomes" id="UP000620124">
    <property type="component" value="Unassembled WGS sequence"/>
</dbReference>
<evidence type="ECO:0000313" key="1">
    <source>
        <dbReference type="EMBL" id="KAF7328237.1"/>
    </source>
</evidence>
<gene>
    <name evidence="1" type="ORF">MVEN_02563600</name>
</gene>
<dbReference type="EMBL" id="JACAZI010000037">
    <property type="protein sequence ID" value="KAF7328237.1"/>
    <property type="molecule type" value="Genomic_DNA"/>
</dbReference>
<keyword evidence="2" id="KW-1185">Reference proteome</keyword>
<dbReference type="OrthoDB" id="3208129at2759"/>
<accession>A0A8H6U3Q4</accession>
<organism evidence="1 2">
    <name type="scientific">Mycena venus</name>
    <dbReference type="NCBI Taxonomy" id="2733690"/>
    <lineage>
        <taxon>Eukaryota</taxon>
        <taxon>Fungi</taxon>
        <taxon>Dikarya</taxon>
        <taxon>Basidiomycota</taxon>
        <taxon>Agaricomycotina</taxon>
        <taxon>Agaricomycetes</taxon>
        <taxon>Agaricomycetidae</taxon>
        <taxon>Agaricales</taxon>
        <taxon>Marasmiineae</taxon>
        <taxon>Mycenaceae</taxon>
        <taxon>Mycena</taxon>
    </lineage>
</organism>
<evidence type="ECO:0000313" key="2">
    <source>
        <dbReference type="Proteomes" id="UP000620124"/>
    </source>
</evidence>
<name>A0A8H6U3Q4_9AGAR</name>
<sequence length="151" mass="16846">MPHHLSNTTIERARVLRQRASTLLLALMTQPNDYIPPPDASISCSPSLLQALRYRKAIEILDWKYMPAALAVIRLLDSEDVGRFSNIIIPLHLRPTPTFLLALSDTDRIAALRACLLIFTVTRIRKNGFTTSLQPKHLVALGSRPPGIISD</sequence>
<proteinExistence type="predicted"/>